<name>J9GIX1_9ZZZZ</name>
<dbReference type="InterPro" id="IPR036938">
    <property type="entry name" value="PAP2/HPO_sf"/>
</dbReference>
<feature type="transmembrane region" description="Helical" evidence="1">
    <location>
        <begin position="21"/>
        <end position="42"/>
    </location>
</feature>
<keyword evidence="1" id="KW-0812">Transmembrane</keyword>
<accession>J9GIX1</accession>
<reference evidence="3" key="1">
    <citation type="journal article" date="2012" name="PLoS ONE">
        <title>Gene sets for utilization of primary and secondary nutrition supplies in the distal gut of endangered iberian lynx.</title>
        <authorList>
            <person name="Alcaide M."/>
            <person name="Messina E."/>
            <person name="Richter M."/>
            <person name="Bargiela R."/>
            <person name="Peplies J."/>
            <person name="Huws S.A."/>
            <person name="Newbold C.J."/>
            <person name="Golyshin P.N."/>
            <person name="Simon M.A."/>
            <person name="Lopez G."/>
            <person name="Yakimov M.M."/>
            <person name="Ferrer M."/>
        </authorList>
    </citation>
    <scope>NUCLEOTIDE SEQUENCE</scope>
</reference>
<dbReference type="GO" id="GO:0016020">
    <property type="term" value="C:membrane"/>
    <property type="evidence" value="ECO:0007669"/>
    <property type="project" value="UniProtKB-SubCell"/>
</dbReference>
<feature type="transmembrane region" description="Helical" evidence="1">
    <location>
        <begin position="296"/>
        <end position="314"/>
    </location>
</feature>
<feature type="transmembrane region" description="Helical" evidence="1">
    <location>
        <begin position="141"/>
        <end position="158"/>
    </location>
</feature>
<dbReference type="Pfam" id="PF14378">
    <property type="entry name" value="PAP2_3"/>
    <property type="match status" value="1"/>
</dbReference>
<evidence type="ECO:0000256" key="1">
    <source>
        <dbReference type="SAM" id="Phobius"/>
    </source>
</evidence>
<dbReference type="InterPro" id="IPR026841">
    <property type="entry name" value="Aur1/Ipt1"/>
</dbReference>
<comment type="caution">
    <text evidence="3">The sequence shown here is derived from an EMBL/GenBank/DDBJ whole genome shotgun (WGS) entry which is preliminary data.</text>
</comment>
<feature type="transmembrane region" description="Helical" evidence="1">
    <location>
        <begin position="48"/>
        <end position="68"/>
    </location>
</feature>
<gene>
    <name evidence="3" type="ORF">EVA_04756</name>
</gene>
<feature type="domain" description="Inositolphosphotransferase Aur1/Ipt1" evidence="2">
    <location>
        <begin position="118"/>
        <end position="308"/>
    </location>
</feature>
<protein>
    <submittedName>
        <fullName evidence="3">PAP2 superfamily domain protein</fullName>
    </submittedName>
</protein>
<feature type="transmembrane region" description="Helical" evidence="1">
    <location>
        <begin position="269"/>
        <end position="290"/>
    </location>
</feature>
<feature type="transmembrane region" description="Helical" evidence="1">
    <location>
        <begin position="164"/>
        <end position="185"/>
    </location>
</feature>
<keyword evidence="1" id="KW-0472">Membrane</keyword>
<dbReference type="Gene3D" id="1.20.144.10">
    <property type="entry name" value="Phosphatidic acid phosphatase type 2/haloperoxidase"/>
    <property type="match status" value="1"/>
</dbReference>
<keyword evidence="1" id="KW-1133">Transmembrane helix</keyword>
<proteinExistence type="predicted"/>
<dbReference type="EMBL" id="AMCI01000962">
    <property type="protein sequence ID" value="EJX07134.1"/>
    <property type="molecule type" value="Genomic_DNA"/>
</dbReference>
<organism evidence="3">
    <name type="scientific">gut metagenome</name>
    <dbReference type="NCBI Taxonomy" id="749906"/>
    <lineage>
        <taxon>unclassified sequences</taxon>
        <taxon>metagenomes</taxon>
        <taxon>organismal metagenomes</taxon>
    </lineage>
</organism>
<dbReference type="SUPFAM" id="SSF48317">
    <property type="entry name" value="Acid phosphatase/Vanadium-dependent haloperoxidase"/>
    <property type="match status" value="1"/>
</dbReference>
<feature type="transmembrane region" description="Helical" evidence="1">
    <location>
        <begin position="75"/>
        <end position="92"/>
    </location>
</feature>
<dbReference type="AlphaFoldDB" id="J9GIX1"/>
<sequence length="330" mass="38529">MPIIESFKIPMTSLSQPKALPIEWVTLAYTLFTSLIIVLLWSHMDNPFRLLEGRAMVLTAMGLIYLIYRARPNRYTLFLRYLFPLTLLGYWYPDTYEFCQCFPNLDHWFAKADLFLFGCQPSIAFQAWLPEKLWSELFHMGYFAYYPIIALTVLSPLFTDRKLFQPTAFIVLTAFFLYYTIYLFLPVAGPQYYFHAVGFELIQSGHFPEIGDYFRYHTELAPSPGPGGFFHDLVETTQKSGERPTAAFPSSHVGMSTVLMFLLYRNRRYLALLVFPFYFFLCCATVYIQAHYLIDVFGGLVTAVVFYYVCNWVWERWSRGEGEEDKAPAH</sequence>
<evidence type="ECO:0000313" key="3">
    <source>
        <dbReference type="EMBL" id="EJX07134.1"/>
    </source>
</evidence>
<evidence type="ECO:0000259" key="2">
    <source>
        <dbReference type="Pfam" id="PF14378"/>
    </source>
</evidence>